<dbReference type="GO" id="GO:0004519">
    <property type="term" value="F:endonuclease activity"/>
    <property type="evidence" value="ECO:0007669"/>
    <property type="project" value="UniProtKB-KW"/>
</dbReference>
<organism evidence="2 3">
    <name type="scientific">Arthrobacter cryoconiti</name>
    <dbReference type="NCBI Taxonomy" id="748907"/>
    <lineage>
        <taxon>Bacteria</taxon>
        <taxon>Bacillati</taxon>
        <taxon>Actinomycetota</taxon>
        <taxon>Actinomycetes</taxon>
        <taxon>Micrococcales</taxon>
        <taxon>Micrococcaceae</taxon>
        <taxon>Arthrobacter</taxon>
    </lineage>
</organism>
<proteinExistence type="predicted"/>
<sequence length="121" mass="13310">MRVGADSGPETLLRLAMFNAGLPEPDLQLTLWAQPNAPSADLGYRARRIAIHYDGGHHRDDLQKLSDSRRDKAFQRAGWTVLTFTHEDLAEDFAGALRQIKQALFEGWADPSVASGFSSGS</sequence>
<keyword evidence="2" id="KW-0255">Endonuclease</keyword>
<evidence type="ECO:0000313" key="2">
    <source>
        <dbReference type="EMBL" id="MFC4265552.1"/>
    </source>
</evidence>
<dbReference type="InterPro" id="IPR011335">
    <property type="entry name" value="Restrct_endonuc-II-like"/>
</dbReference>
<protein>
    <submittedName>
        <fullName evidence="2">Endonuclease domain-containing protein</fullName>
    </submittedName>
</protein>
<feature type="domain" description="DUF559" evidence="1">
    <location>
        <begin position="45"/>
        <end position="104"/>
    </location>
</feature>
<dbReference type="RefSeq" id="WP_230068172.1">
    <property type="nucleotide sequence ID" value="NZ_BAABLL010000007.1"/>
</dbReference>
<dbReference type="InterPro" id="IPR007569">
    <property type="entry name" value="DUF559"/>
</dbReference>
<evidence type="ECO:0000259" key="1">
    <source>
        <dbReference type="Pfam" id="PF04480"/>
    </source>
</evidence>
<keyword evidence="3" id="KW-1185">Reference proteome</keyword>
<accession>A0ABV8R0H4</accession>
<evidence type="ECO:0000313" key="3">
    <source>
        <dbReference type="Proteomes" id="UP001595773"/>
    </source>
</evidence>
<reference evidence="3" key="1">
    <citation type="journal article" date="2019" name="Int. J. Syst. Evol. Microbiol.">
        <title>The Global Catalogue of Microorganisms (GCM) 10K type strain sequencing project: providing services to taxonomists for standard genome sequencing and annotation.</title>
        <authorList>
            <consortium name="The Broad Institute Genomics Platform"/>
            <consortium name="The Broad Institute Genome Sequencing Center for Infectious Disease"/>
            <person name="Wu L."/>
            <person name="Ma J."/>
        </authorList>
    </citation>
    <scope>NUCLEOTIDE SEQUENCE [LARGE SCALE GENOMIC DNA]</scope>
    <source>
        <strain evidence="3">CGMCC 1.10698</strain>
    </source>
</reference>
<dbReference type="SUPFAM" id="SSF52980">
    <property type="entry name" value="Restriction endonuclease-like"/>
    <property type="match status" value="1"/>
</dbReference>
<keyword evidence="2" id="KW-0540">Nuclease</keyword>
<dbReference type="EMBL" id="JBHSCQ010000009">
    <property type="protein sequence ID" value="MFC4265552.1"/>
    <property type="molecule type" value="Genomic_DNA"/>
</dbReference>
<name>A0ABV8R0H4_9MICC</name>
<dbReference type="Proteomes" id="UP001595773">
    <property type="component" value="Unassembled WGS sequence"/>
</dbReference>
<keyword evidence="2" id="KW-0378">Hydrolase</keyword>
<dbReference type="Gene3D" id="3.40.960.10">
    <property type="entry name" value="VSR Endonuclease"/>
    <property type="match status" value="1"/>
</dbReference>
<comment type="caution">
    <text evidence="2">The sequence shown here is derived from an EMBL/GenBank/DDBJ whole genome shotgun (WGS) entry which is preliminary data.</text>
</comment>
<gene>
    <name evidence="2" type="ORF">ACFOW9_08060</name>
</gene>
<dbReference type="Pfam" id="PF04480">
    <property type="entry name" value="DUF559"/>
    <property type="match status" value="1"/>
</dbReference>